<proteinExistence type="predicted"/>
<accession>A0ABZ1I6B2</accession>
<sequence length="331" mass="33805">MKLKALAVAAVALVGTGLGAVPAHAESTWHATLLPLPAGGGEDTYGFLVGTDGHGGYAGEYLVGDTSQVVTWTDGRPTVRGVPAGYEWAGVTDENSSGTVLGNAVDYDTGLSRGFLLDGNGFHLLPVAPGYVSTDAVALNDRGDVLTYLVSSDQNKTVGALWPAFGSGPATIPTTGEWARVVDVDQDGTVLTGDALWRNGVLTPLKAPAGLTSPSGDAIRNGVVVGSCLTATSPNKAVRWATPDRPEVLPDGDEATDLNGAGLIGGQLPNQAIPNAGAPYLWQDSTPIGKLPLPDGFDRGDVKAIGDDGTVVGVVSSRSLDEGGAPVIWQR</sequence>
<dbReference type="EMBL" id="CP142149">
    <property type="protein sequence ID" value="WSE29357.1"/>
    <property type="molecule type" value="Genomic_DNA"/>
</dbReference>
<dbReference type="Proteomes" id="UP001330812">
    <property type="component" value="Chromosome"/>
</dbReference>
<reference evidence="2 3" key="1">
    <citation type="journal article" date="2015" name="Int. J. Syst. Evol. Microbiol.">
        <title>Amycolatopsis rhabdoformis sp. nov., an actinomycete isolated from a tropical forest soil.</title>
        <authorList>
            <person name="Souza W.R."/>
            <person name="Silva R.E."/>
            <person name="Goodfellow M."/>
            <person name="Busarakam K."/>
            <person name="Figueiro F.S."/>
            <person name="Ferreira D."/>
            <person name="Rodrigues-Filho E."/>
            <person name="Moraes L.A.B."/>
            <person name="Zucchi T.D."/>
        </authorList>
    </citation>
    <scope>NUCLEOTIDE SEQUENCE [LARGE SCALE GENOMIC DNA]</scope>
    <source>
        <strain evidence="2 3">NCIMB 14900</strain>
    </source>
</reference>
<organism evidence="2 3">
    <name type="scientific">Amycolatopsis rhabdoformis</name>
    <dbReference type="NCBI Taxonomy" id="1448059"/>
    <lineage>
        <taxon>Bacteria</taxon>
        <taxon>Bacillati</taxon>
        <taxon>Actinomycetota</taxon>
        <taxon>Actinomycetes</taxon>
        <taxon>Pseudonocardiales</taxon>
        <taxon>Pseudonocardiaceae</taxon>
        <taxon>Amycolatopsis</taxon>
    </lineage>
</organism>
<evidence type="ECO:0000313" key="2">
    <source>
        <dbReference type="EMBL" id="WSE29357.1"/>
    </source>
</evidence>
<evidence type="ECO:0000313" key="3">
    <source>
        <dbReference type="Proteomes" id="UP001330812"/>
    </source>
</evidence>
<feature type="signal peptide" evidence="1">
    <location>
        <begin position="1"/>
        <end position="25"/>
    </location>
</feature>
<name>A0ABZ1I6B2_9PSEU</name>
<keyword evidence="3" id="KW-1185">Reference proteome</keyword>
<protein>
    <submittedName>
        <fullName evidence="2">Uncharacterized protein</fullName>
    </submittedName>
</protein>
<dbReference type="RefSeq" id="WP_326568321.1">
    <property type="nucleotide sequence ID" value="NZ_CP142149.1"/>
</dbReference>
<evidence type="ECO:0000256" key="1">
    <source>
        <dbReference type="SAM" id="SignalP"/>
    </source>
</evidence>
<feature type="chain" id="PRO_5047117408" evidence="1">
    <location>
        <begin position="26"/>
        <end position="331"/>
    </location>
</feature>
<keyword evidence="1" id="KW-0732">Signal</keyword>
<gene>
    <name evidence="2" type="ORF">VSH64_42235</name>
</gene>